<proteinExistence type="predicted"/>
<protein>
    <submittedName>
        <fullName evidence="2">HDOD domain protein</fullName>
    </submittedName>
</protein>
<dbReference type="PANTHER" id="PTHR33525:SF3">
    <property type="entry name" value="RIBONUCLEASE Y"/>
    <property type="match status" value="1"/>
</dbReference>
<dbReference type="Gene3D" id="1.10.3210.10">
    <property type="entry name" value="Hypothetical protein af1432"/>
    <property type="match status" value="1"/>
</dbReference>
<dbReference type="InterPro" id="IPR013976">
    <property type="entry name" value="HDOD"/>
</dbReference>
<dbReference type="InterPro" id="IPR052340">
    <property type="entry name" value="RNase_Y/CdgJ"/>
</dbReference>
<reference evidence="2" key="1">
    <citation type="submission" date="2016-10" db="EMBL/GenBank/DDBJ databases">
        <title>Sequence of Gallionella enrichment culture.</title>
        <authorList>
            <person name="Poehlein A."/>
            <person name="Muehling M."/>
            <person name="Daniel R."/>
        </authorList>
    </citation>
    <scope>NUCLEOTIDE SEQUENCE</scope>
</reference>
<dbReference type="SUPFAM" id="SSF109604">
    <property type="entry name" value="HD-domain/PDEase-like"/>
    <property type="match status" value="1"/>
</dbReference>
<gene>
    <name evidence="2" type="ORF">GALL_18430</name>
</gene>
<sequence length="279" mass="31619">MASAPVGEAARDIKAWVDFIATAEIPVLKQTAREVAILREDEDKQSARAITTAVIHDPMMVFKVLCYSQKHKGRNQLQDLLQVEQAIIMMGATAFFQNIPTHYLVEDALKTNLPALTHLLRLIRRAHRAAYFAADWATYLKDLRAEEVRIAALLHDLSEMLMWCFEPEKMNTMCAMQQADKTLRSKAVQQEVLGFTLHDLQKQIVDSFEFPPLLVKLMQEEASGEQRVRNVTLAVNLARHSAHGWDDAALPDDYSDIAELLRMDIDKVMRIVGVPTLEP</sequence>
<feature type="domain" description="HDOD" evidence="1">
    <location>
        <begin position="25"/>
        <end position="224"/>
    </location>
</feature>
<dbReference type="AlphaFoldDB" id="A0A1J5T9V8"/>
<evidence type="ECO:0000313" key="2">
    <source>
        <dbReference type="EMBL" id="OIR17625.1"/>
    </source>
</evidence>
<dbReference type="PANTHER" id="PTHR33525">
    <property type="match status" value="1"/>
</dbReference>
<evidence type="ECO:0000259" key="1">
    <source>
        <dbReference type="PROSITE" id="PS51833"/>
    </source>
</evidence>
<name>A0A1J5T9V8_9ZZZZ</name>
<dbReference type="Pfam" id="PF08668">
    <property type="entry name" value="HDOD"/>
    <property type="match status" value="1"/>
</dbReference>
<dbReference type="EMBL" id="MLJW01000004">
    <property type="protein sequence ID" value="OIR17625.1"/>
    <property type="molecule type" value="Genomic_DNA"/>
</dbReference>
<comment type="caution">
    <text evidence="2">The sequence shown here is derived from an EMBL/GenBank/DDBJ whole genome shotgun (WGS) entry which is preliminary data.</text>
</comment>
<dbReference type="PROSITE" id="PS51833">
    <property type="entry name" value="HDOD"/>
    <property type="match status" value="1"/>
</dbReference>
<organism evidence="2">
    <name type="scientific">mine drainage metagenome</name>
    <dbReference type="NCBI Taxonomy" id="410659"/>
    <lineage>
        <taxon>unclassified sequences</taxon>
        <taxon>metagenomes</taxon>
        <taxon>ecological metagenomes</taxon>
    </lineage>
</organism>
<accession>A0A1J5T9V8</accession>